<reference evidence="4" key="1">
    <citation type="journal article" date="2019" name="Int. J. Syst. Evol. Microbiol.">
        <title>The Global Catalogue of Microorganisms (GCM) 10K type strain sequencing project: providing services to taxonomists for standard genome sequencing and annotation.</title>
        <authorList>
            <consortium name="The Broad Institute Genomics Platform"/>
            <consortium name="The Broad Institute Genome Sequencing Center for Infectious Disease"/>
            <person name="Wu L."/>
            <person name="Ma J."/>
        </authorList>
    </citation>
    <scope>NUCLEOTIDE SEQUENCE [LARGE SCALE GENOMIC DNA]</scope>
    <source>
        <strain evidence="4">KCTC 42398</strain>
    </source>
</reference>
<evidence type="ECO:0000256" key="2">
    <source>
        <dbReference type="SAM" id="SignalP"/>
    </source>
</evidence>
<feature type="chain" id="PRO_5047384347" evidence="2">
    <location>
        <begin position="25"/>
        <end position="266"/>
    </location>
</feature>
<sequence length="266" mass="27183">MVNKFKSLLTIGILILGVSFIATNCQKEDVTTVKETEQEMAGTDLSINYVSGKKIPGIVNLLGGKDGTVSKGITSKSGSIVAPFGTISIENVLEVIDTLGNQNYSFVLLPKTPKPNSIFNLVVNGSSGAPSMAILEYRMAPDFAEAYRHGAKSIAEFSGTVFVFPYSSGSGIFSKSSSDTCIQNIDEIVDCRHVTFNGGSSTGGGGAGSTTIGDISDPQAGNTGGGIVTGGGGTAVWVCSPCGYSHEDPSECTCSSSSGGGSSDTA</sequence>
<feature type="signal peptide" evidence="2">
    <location>
        <begin position="1"/>
        <end position="24"/>
    </location>
</feature>
<dbReference type="RefSeq" id="WP_380293409.1">
    <property type="nucleotide sequence ID" value="NZ_JBHULY010000039.1"/>
</dbReference>
<dbReference type="Proteomes" id="UP001597476">
    <property type="component" value="Unassembled WGS sequence"/>
</dbReference>
<name>A0ABW5TFV3_9FLAO</name>
<evidence type="ECO:0000313" key="4">
    <source>
        <dbReference type="Proteomes" id="UP001597476"/>
    </source>
</evidence>
<evidence type="ECO:0000256" key="1">
    <source>
        <dbReference type="SAM" id="MobiDB-lite"/>
    </source>
</evidence>
<gene>
    <name evidence="3" type="ORF">ACFSR8_14810</name>
</gene>
<protein>
    <submittedName>
        <fullName evidence="3">Uncharacterized protein</fullName>
    </submittedName>
</protein>
<organism evidence="3 4">
    <name type="scientific">Hyunsoonleella rubra</name>
    <dbReference type="NCBI Taxonomy" id="1737062"/>
    <lineage>
        <taxon>Bacteria</taxon>
        <taxon>Pseudomonadati</taxon>
        <taxon>Bacteroidota</taxon>
        <taxon>Flavobacteriia</taxon>
        <taxon>Flavobacteriales</taxon>
        <taxon>Flavobacteriaceae</taxon>
    </lineage>
</organism>
<keyword evidence="4" id="KW-1185">Reference proteome</keyword>
<evidence type="ECO:0000313" key="3">
    <source>
        <dbReference type="EMBL" id="MFD2727493.1"/>
    </source>
</evidence>
<comment type="caution">
    <text evidence="3">The sequence shown here is derived from an EMBL/GenBank/DDBJ whole genome shotgun (WGS) entry which is preliminary data.</text>
</comment>
<keyword evidence="2" id="KW-0732">Signal</keyword>
<dbReference type="EMBL" id="JBHULY010000039">
    <property type="protein sequence ID" value="MFD2727493.1"/>
    <property type="molecule type" value="Genomic_DNA"/>
</dbReference>
<accession>A0ABW5TFV3</accession>
<feature type="region of interest" description="Disordered" evidence="1">
    <location>
        <begin position="247"/>
        <end position="266"/>
    </location>
</feature>
<proteinExistence type="predicted"/>